<dbReference type="SUPFAM" id="SSF81383">
    <property type="entry name" value="F-box domain"/>
    <property type="match status" value="1"/>
</dbReference>
<protein>
    <recommendedName>
        <fullName evidence="1">F-box domain-containing protein</fullName>
    </recommendedName>
</protein>
<dbReference type="AlphaFoldDB" id="A0AAW1NV85"/>
<dbReference type="SMART" id="SM00256">
    <property type="entry name" value="FBOX"/>
    <property type="match status" value="1"/>
</dbReference>
<reference evidence="2 3" key="1">
    <citation type="journal article" date="2024" name="Nat. Commun.">
        <title>Phylogenomics reveals the evolutionary origins of lichenization in chlorophyte algae.</title>
        <authorList>
            <person name="Puginier C."/>
            <person name="Libourel C."/>
            <person name="Otte J."/>
            <person name="Skaloud P."/>
            <person name="Haon M."/>
            <person name="Grisel S."/>
            <person name="Petersen M."/>
            <person name="Berrin J.G."/>
            <person name="Delaux P.M."/>
            <person name="Dal Grande F."/>
            <person name="Keller J."/>
        </authorList>
    </citation>
    <scope>NUCLEOTIDE SEQUENCE [LARGE SCALE GENOMIC DNA]</scope>
    <source>
        <strain evidence="2 3">SAG 2036</strain>
    </source>
</reference>
<dbReference type="Gene3D" id="1.20.1280.50">
    <property type="match status" value="1"/>
</dbReference>
<proteinExistence type="predicted"/>
<organism evidence="2 3">
    <name type="scientific">Symbiochloris irregularis</name>
    <dbReference type="NCBI Taxonomy" id="706552"/>
    <lineage>
        <taxon>Eukaryota</taxon>
        <taxon>Viridiplantae</taxon>
        <taxon>Chlorophyta</taxon>
        <taxon>core chlorophytes</taxon>
        <taxon>Trebouxiophyceae</taxon>
        <taxon>Trebouxiales</taxon>
        <taxon>Trebouxiaceae</taxon>
        <taxon>Symbiochloris</taxon>
    </lineage>
</organism>
<dbReference type="Proteomes" id="UP001465755">
    <property type="component" value="Unassembled WGS sequence"/>
</dbReference>
<comment type="caution">
    <text evidence="2">The sequence shown here is derived from an EMBL/GenBank/DDBJ whole genome shotgun (WGS) entry which is preliminary data.</text>
</comment>
<dbReference type="PROSITE" id="PS50181">
    <property type="entry name" value="FBOX"/>
    <property type="match status" value="1"/>
</dbReference>
<keyword evidence="3" id="KW-1185">Reference proteome</keyword>
<dbReference type="InterPro" id="IPR036047">
    <property type="entry name" value="F-box-like_dom_sf"/>
</dbReference>
<evidence type="ECO:0000259" key="1">
    <source>
        <dbReference type="PROSITE" id="PS50181"/>
    </source>
</evidence>
<dbReference type="Pfam" id="PF12937">
    <property type="entry name" value="F-box-like"/>
    <property type="match status" value="1"/>
</dbReference>
<name>A0AAW1NV85_9CHLO</name>
<gene>
    <name evidence="2" type="ORF">WJX73_000349</name>
</gene>
<sequence length="157" mass="17089">MALLLPVEIVQSIFKQLDFTDKVICQLVCKQWTCLLRSPTDHVWDTVRVRTSDRLQHEPSAQTAQQSAQAYLPISSWLTARAAGVKAAQILHCCCCKSGSCPGHHKQVTACLACLMSVPVDVHLDFLCYSADHLFMEEEAGGSLACGEVAVLGTTNA</sequence>
<dbReference type="InterPro" id="IPR001810">
    <property type="entry name" value="F-box_dom"/>
</dbReference>
<accession>A0AAW1NV85</accession>
<evidence type="ECO:0000313" key="2">
    <source>
        <dbReference type="EMBL" id="KAK9795895.1"/>
    </source>
</evidence>
<feature type="domain" description="F-box" evidence="1">
    <location>
        <begin position="1"/>
        <end position="47"/>
    </location>
</feature>
<dbReference type="EMBL" id="JALJOQ010000122">
    <property type="protein sequence ID" value="KAK9795895.1"/>
    <property type="molecule type" value="Genomic_DNA"/>
</dbReference>
<evidence type="ECO:0000313" key="3">
    <source>
        <dbReference type="Proteomes" id="UP001465755"/>
    </source>
</evidence>